<dbReference type="AlphaFoldDB" id="A0A6G0ZB85"/>
<dbReference type="InterPro" id="IPR000175">
    <property type="entry name" value="Na/ntran_symport"/>
</dbReference>
<evidence type="ECO:0000256" key="7">
    <source>
        <dbReference type="ARBA" id="ARBA00023136"/>
    </source>
</evidence>
<feature type="transmembrane region" description="Helical" evidence="10">
    <location>
        <begin position="72"/>
        <end position="90"/>
    </location>
</feature>
<comment type="similarity">
    <text evidence="2">Belongs to the sodium:neurotransmitter symporter (SNF) (TC 2.A.22) family.</text>
</comment>
<feature type="transmembrane region" description="Helical" evidence="10">
    <location>
        <begin position="476"/>
        <end position="503"/>
    </location>
</feature>
<feature type="transmembrane region" description="Helical" evidence="10">
    <location>
        <begin position="111"/>
        <end position="138"/>
    </location>
</feature>
<feature type="region of interest" description="Disordered" evidence="9">
    <location>
        <begin position="770"/>
        <end position="829"/>
    </location>
</feature>
<feature type="compositionally biased region" description="Polar residues" evidence="9">
    <location>
        <begin position="780"/>
        <end position="794"/>
    </location>
</feature>
<dbReference type="Proteomes" id="UP000478052">
    <property type="component" value="Unassembled WGS sequence"/>
</dbReference>
<comment type="subcellular location">
    <subcellularLocation>
        <location evidence="1">Membrane</location>
        <topology evidence="1">Multi-pass membrane protein</topology>
    </subcellularLocation>
</comment>
<dbReference type="Pfam" id="PF00209">
    <property type="entry name" value="SNF"/>
    <property type="match status" value="1"/>
</dbReference>
<keyword evidence="6 10" id="KW-1133">Transmembrane helix</keyword>
<dbReference type="PANTHER" id="PTHR11616">
    <property type="entry name" value="SODIUM/CHLORIDE DEPENDENT TRANSPORTER"/>
    <property type="match status" value="1"/>
</dbReference>
<feature type="transmembrane region" description="Helical" evidence="10">
    <location>
        <begin position="283"/>
        <end position="301"/>
    </location>
</feature>
<dbReference type="GO" id="GO:0005283">
    <property type="term" value="F:amino acid:sodium symporter activity"/>
    <property type="evidence" value="ECO:0007669"/>
    <property type="project" value="TreeGrafter"/>
</dbReference>
<feature type="transmembrane region" description="Helical" evidence="10">
    <location>
        <begin position="206"/>
        <end position="225"/>
    </location>
</feature>
<evidence type="ECO:0000256" key="10">
    <source>
        <dbReference type="SAM" id="Phobius"/>
    </source>
</evidence>
<dbReference type="GO" id="GO:0089718">
    <property type="term" value="P:amino acid import across plasma membrane"/>
    <property type="evidence" value="ECO:0007669"/>
    <property type="project" value="TreeGrafter"/>
</dbReference>
<evidence type="ECO:0000256" key="9">
    <source>
        <dbReference type="SAM" id="MobiDB-lite"/>
    </source>
</evidence>
<accession>A0A6G0ZB85</accession>
<evidence type="ECO:0000256" key="3">
    <source>
        <dbReference type="ARBA" id="ARBA00022448"/>
    </source>
</evidence>
<evidence type="ECO:0000256" key="8">
    <source>
        <dbReference type="PIRSR" id="PIRSR600175-1"/>
    </source>
</evidence>
<organism evidence="11 12">
    <name type="scientific">Aphis craccivora</name>
    <name type="common">Cowpea aphid</name>
    <dbReference type="NCBI Taxonomy" id="307492"/>
    <lineage>
        <taxon>Eukaryota</taxon>
        <taxon>Metazoa</taxon>
        <taxon>Ecdysozoa</taxon>
        <taxon>Arthropoda</taxon>
        <taxon>Hexapoda</taxon>
        <taxon>Insecta</taxon>
        <taxon>Pterygota</taxon>
        <taxon>Neoptera</taxon>
        <taxon>Paraneoptera</taxon>
        <taxon>Hemiptera</taxon>
        <taxon>Sternorrhyncha</taxon>
        <taxon>Aphidomorpha</taxon>
        <taxon>Aphidoidea</taxon>
        <taxon>Aphididae</taxon>
        <taxon>Aphidini</taxon>
        <taxon>Aphis</taxon>
        <taxon>Aphis</taxon>
    </lineage>
</organism>
<dbReference type="GO" id="GO:0005886">
    <property type="term" value="C:plasma membrane"/>
    <property type="evidence" value="ECO:0007669"/>
    <property type="project" value="TreeGrafter"/>
</dbReference>
<evidence type="ECO:0000256" key="1">
    <source>
        <dbReference type="ARBA" id="ARBA00004141"/>
    </source>
</evidence>
<dbReference type="GO" id="GO:0046872">
    <property type="term" value="F:metal ion binding"/>
    <property type="evidence" value="ECO:0007669"/>
    <property type="project" value="UniProtKB-KW"/>
</dbReference>
<feature type="transmembrane region" description="Helical" evidence="10">
    <location>
        <begin position="509"/>
        <end position="527"/>
    </location>
</feature>
<keyword evidence="3" id="KW-0813">Transport</keyword>
<feature type="binding site" evidence="8">
    <location>
        <position position="50"/>
    </location>
    <ligand>
        <name>Na(+)</name>
        <dbReference type="ChEBI" id="CHEBI:29101"/>
        <label>1</label>
    </ligand>
</feature>
<gene>
    <name evidence="11" type="ORF">FWK35_00012803</name>
</gene>
<feature type="region of interest" description="Disordered" evidence="9">
    <location>
        <begin position="652"/>
        <end position="687"/>
    </location>
</feature>
<keyword evidence="5" id="KW-0769">Symport</keyword>
<feature type="compositionally biased region" description="Low complexity" evidence="9">
    <location>
        <begin position="800"/>
        <end position="817"/>
    </location>
</feature>
<feature type="transmembrane region" description="Helical" evidence="10">
    <location>
        <begin position="436"/>
        <end position="464"/>
    </location>
</feature>
<dbReference type="PRINTS" id="PR00176">
    <property type="entry name" value="NANEUSMPORT"/>
</dbReference>
<dbReference type="PROSITE" id="PS50267">
    <property type="entry name" value="NA_NEUROTRAN_SYMP_3"/>
    <property type="match status" value="1"/>
</dbReference>
<evidence type="ECO:0000256" key="2">
    <source>
        <dbReference type="ARBA" id="ARBA00006459"/>
    </source>
</evidence>
<proteinExistence type="inferred from homology"/>
<name>A0A6G0ZB85_APHCR</name>
<evidence type="ECO:0000256" key="5">
    <source>
        <dbReference type="ARBA" id="ARBA00022847"/>
    </source>
</evidence>
<feature type="binding site" evidence="8">
    <location>
        <position position="57"/>
    </location>
    <ligand>
        <name>Na(+)</name>
        <dbReference type="ChEBI" id="CHEBI:29101"/>
        <label>1</label>
    </ligand>
</feature>
<evidence type="ECO:0000256" key="6">
    <source>
        <dbReference type="ARBA" id="ARBA00022989"/>
    </source>
</evidence>
<protein>
    <submittedName>
        <fullName evidence="11">Sodium-dependent proline transporter isoform X2</fullName>
    </submittedName>
</protein>
<keyword evidence="7 10" id="KW-0472">Membrane</keyword>
<dbReference type="InterPro" id="IPR037272">
    <property type="entry name" value="SNS_sf"/>
</dbReference>
<dbReference type="OrthoDB" id="6366319at2759"/>
<sequence length="898" mass="100160">MPRFEVVTNRYGSIIDVRECADEAYEMSQESQSPLGQWSNKYSSVLATLGCTLGAFNISRFAILAVQFGANFILQFLVLSLLVGIPLFTFHSSLGQLLGAGVMDMWRISPIFKGIGIALLLAQAFIGTYTVIGISWMFTYFRDSFITKQDVYRWAEPVDEYKEDGMPWTLSSNVSYNIEETVPGYFNGIVLQRKYVEKLEMNDNSLKLPVVINLTIIWTIVFICLSKGLKSYSKVMCIFSLVPVFGMFMLCTKMLGLAPMIGFQHHDIFPETDWSEFFLNTKSWVAAFTETFLTWGILGACTMQITSHNRPKHLLHRDASLVIILTIAVLILAAFLANTCVHLLEAHGYMYLPSSFERMSSYTFLFKQNSAQARKHLTPVRWMQHSSLFMGERTMKNNVPGMPQESGYQAMRLATELFPATFAMIGAKNISPFWSVLFYFVLIMFGIGQQIAIWHCVVSGIISLHPFKLRKWRTTITFLSCAAAFSIGLFMATELGIFIVYLMDYCVGCGWWIMILYLLEIGALFMVRGRPYSGETVVATLFSQANHHLQVWMAPMLSFDWNIVVPVALILLSTSVFKNGGYRWLYNWKSVSQSTYWSTSSREFGCLLQIIPLLIVPFAGIIQTCRYLATGPPDLFDRIQMLYRPVIETRRPPETGEATSEAGVNGSAAVQIEDPPPKYTPPPSYSTATGARSLRFTELVTHGRQTSKCPSYHHHHHTHPTDVTNRYQLCALAFCFLFCSYRIAKMLRQSIRRSVRRLAHVLGNHHQSAILGESSSSSSAAPRTVQTAATTSSSPHHHQQTTVLSSTTSSPSPDVQQAVSSTAPPPDYTTVLVEMNRDDDDVVSVARTVCGGESSSASSLSDEQSTSIECLMERAAPINVDRTGPVAAAAATSAAASH</sequence>
<comment type="caution">
    <text evidence="11">The sequence shown here is derived from an EMBL/GenBank/DDBJ whole genome shotgun (WGS) entry which is preliminary data.</text>
</comment>
<keyword evidence="12" id="KW-1185">Reference proteome</keyword>
<dbReference type="EMBL" id="VUJU01000874">
    <property type="protein sequence ID" value="KAF0767894.1"/>
    <property type="molecule type" value="Genomic_DNA"/>
</dbReference>
<feature type="transmembrane region" description="Helical" evidence="10">
    <location>
        <begin position="321"/>
        <end position="344"/>
    </location>
</feature>
<feature type="transmembrane region" description="Helical" evidence="10">
    <location>
        <begin position="237"/>
        <end position="263"/>
    </location>
</feature>
<reference evidence="11 12" key="1">
    <citation type="submission" date="2019-08" db="EMBL/GenBank/DDBJ databases">
        <title>Whole genome of Aphis craccivora.</title>
        <authorList>
            <person name="Voronova N.V."/>
            <person name="Shulinski R.S."/>
            <person name="Bandarenka Y.V."/>
            <person name="Zhorov D.G."/>
            <person name="Warner D."/>
        </authorList>
    </citation>
    <scope>NUCLEOTIDE SEQUENCE [LARGE SCALE GENOMIC DNA]</scope>
    <source>
        <strain evidence="11">180601</strain>
        <tissue evidence="11">Whole Body</tissue>
    </source>
</reference>
<evidence type="ECO:0000313" key="12">
    <source>
        <dbReference type="Proteomes" id="UP000478052"/>
    </source>
</evidence>
<dbReference type="SUPFAM" id="SSF161070">
    <property type="entry name" value="SNF-like"/>
    <property type="match status" value="1"/>
</dbReference>
<keyword evidence="8" id="KW-0915">Sodium</keyword>
<dbReference type="GO" id="GO:0015179">
    <property type="term" value="F:L-amino acid transmembrane transporter activity"/>
    <property type="evidence" value="ECO:0007669"/>
    <property type="project" value="TreeGrafter"/>
</dbReference>
<evidence type="ECO:0000256" key="4">
    <source>
        <dbReference type="ARBA" id="ARBA00022692"/>
    </source>
</evidence>
<feature type="transmembrane region" description="Helical" evidence="10">
    <location>
        <begin position="606"/>
        <end position="629"/>
    </location>
</feature>
<keyword evidence="8" id="KW-0479">Metal-binding</keyword>
<keyword evidence="4 10" id="KW-0812">Transmembrane</keyword>
<dbReference type="PANTHER" id="PTHR11616:SF323">
    <property type="entry name" value="SODIUM-DEPENDENT TRANSPORTER BEDRAGGLED"/>
    <property type="match status" value="1"/>
</dbReference>
<evidence type="ECO:0000313" key="11">
    <source>
        <dbReference type="EMBL" id="KAF0767894.1"/>
    </source>
</evidence>